<evidence type="ECO:0000256" key="5">
    <source>
        <dbReference type="ARBA" id="ARBA00023134"/>
    </source>
</evidence>
<feature type="region of interest" description="Disordered" evidence="10">
    <location>
        <begin position="213"/>
        <end position="235"/>
    </location>
</feature>
<dbReference type="InterPro" id="IPR027417">
    <property type="entry name" value="P-loop_NTPase"/>
</dbReference>
<dbReference type="GO" id="GO:0003924">
    <property type="term" value="F:GTPase activity"/>
    <property type="evidence" value="ECO:0007669"/>
    <property type="project" value="InterPro"/>
</dbReference>
<dbReference type="Pfam" id="PF00071">
    <property type="entry name" value="Ras"/>
    <property type="match status" value="1"/>
</dbReference>
<evidence type="ECO:0000256" key="7">
    <source>
        <dbReference type="ARBA" id="ARBA00023288"/>
    </source>
</evidence>
<name>A0A3S3QEQ5_9ACAR</name>
<evidence type="ECO:0000256" key="2">
    <source>
        <dbReference type="ARBA" id="ARBA00022475"/>
    </source>
</evidence>
<keyword evidence="6" id="KW-0472">Membrane</keyword>
<evidence type="ECO:0000313" key="11">
    <source>
        <dbReference type="EMBL" id="RWS07926.1"/>
    </source>
</evidence>
<dbReference type="PANTHER" id="PTHR46149:SF7">
    <property type="entry name" value="GTP-BINDING PROTEIN DI-RAS2"/>
    <property type="match status" value="1"/>
</dbReference>
<dbReference type="InterPro" id="IPR052236">
    <property type="entry name" value="Small_GTPase_RasD"/>
</dbReference>
<evidence type="ECO:0000256" key="10">
    <source>
        <dbReference type="SAM" id="MobiDB-lite"/>
    </source>
</evidence>
<dbReference type="STRING" id="1965070.A0A3S3QEQ5"/>
<keyword evidence="7" id="KW-0449">Lipoprotein</keyword>
<keyword evidence="8" id="KW-0636">Prenylation</keyword>
<dbReference type="InterPro" id="IPR001806">
    <property type="entry name" value="Small_GTPase"/>
</dbReference>
<feature type="compositionally biased region" description="Polar residues" evidence="10">
    <location>
        <begin position="220"/>
        <end position="235"/>
    </location>
</feature>
<dbReference type="SUPFAM" id="SSF52540">
    <property type="entry name" value="P-loop containing nucleoside triphosphate hydrolases"/>
    <property type="match status" value="1"/>
</dbReference>
<dbReference type="GO" id="GO:0005886">
    <property type="term" value="C:plasma membrane"/>
    <property type="evidence" value="ECO:0007669"/>
    <property type="project" value="UniProtKB-SubCell"/>
</dbReference>
<organism evidence="11 12">
    <name type="scientific">Dinothrombium tinctorium</name>
    <dbReference type="NCBI Taxonomy" id="1965070"/>
    <lineage>
        <taxon>Eukaryota</taxon>
        <taxon>Metazoa</taxon>
        <taxon>Ecdysozoa</taxon>
        <taxon>Arthropoda</taxon>
        <taxon>Chelicerata</taxon>
        <taxon>Arachnida</taxon>
        <taxon>Acari</taxon>
        <taxon>Acariformes</taxon>
        <taxon>Trombidiformes</taxon>
        <taxon>Prostigmata</taxon>
        <taxon>Anystina</taxon>
        <taxon>Parasitengona</taxon>
        <taxon>Trombidioidea</taxon>
        <taxon>Trombidiidae</taxon>
        <taxon>Dinothrombium</taxon>
    </lineage>
</organism>
<dbReference type="PROSITE" id="PS51419">
    <property type="entry name" value="RAB"/>
    <property type="match status" value="1"/>
</dbReference>
<dbReference type="Gene3D" id="3.40.50.300">
    <property type="entry name" value="P-loop containing nucleotide triphosphate hydrolases"/>
    <property type="match status" value="1"/>
</dbReference>
<dbReference type="EMBL" id="NCKU01003228">
    <property type="protein sequence ID" value="RWS07926.1"/>
    <property type="molecule type" value="Genomic_DNA"/>
</dbReference>
<evidence type="ECO:0000256" key="6">
    <source>
        <dbReference type="ARBA" id="ARBA00023136"/>
    </source>
</evidence>
<evidence type="ECO:0000256" key="8">
    <source>
        <dbReference type="ARBA" id="ARBA00023289"/>
    </source>
</evidence>
<keyword evidence="12" id="KW-1185">Reference proteome</keyword>
<dbReference type="PROSITE" id="PS51421">
    <property type="entry name" value="RAS"/>
    <property type="match status" value="1"/>
</dbReference>
<dbReference type="SMART" id="SM00173">
    <property type="entry name" value="RAS"/>
    <property type="match status" value="1"/>
</dbReference>
<gene>
    <name evidence="11" type="ORF">B4U79_04059</name>
</gene>
<evidence type="ECO:0000256" key="3">
    <source>
        <dbReference type="ARBA" id="ARBA00022481"/>
    </source>
</evidence>
<comment type="caution">
    <text evidence="11">The sequence shown here is derived from an EMBL/GenBank/DDBJ whole genome shotgun (WGS) entry which is preliminary data.</text>
</comment>
<sequence length="235" mass="26541">MPSAISFISWSDTKYRMQARVVVLGASRVGKTAIIKQFVENSFPEHHDATVEEWYSTEFDMGNNGTLTLNILDTAGTGFPEMRRMEIKNFEAFILVFDVNDYDSFEEVRCLRERIIEAKRKPATTTNADISEVNYPPIVIVGNKNDSPSKRVVSKELAETISTIDWENGYVDASAKEDVNVCEVFRELSIQAKFPPFVTRAIKKENVRRKSLPAYPTSPKIKTSTSPKRNSCALS</sequence>
<evidence type="ECO:0000313" key="12">
    <source>
        <dbReference type="Proteomes" id="UP000285301"/>
    </source>
</evidence>
<protein>
    <submittedName>
        <fullName evidence="11">GTP-binding protein Rhes-like protein</fullName>
    </submittedName>
</protein>
<evidence type="ECO:0000256" key="1">
    <source>
        <dbReference type="ARBA" id="ARBA00004193"/>
    </source>
</evidence>
<dbReference type="Proteomes" id="UP000285301">
    <property type="component" value="Unassembled WGS sequence"/>
</dbReference>
<comment type="similarity">
    <text evidence="9">Belongs to the small GTPase superfamily. RasD family.</text>
</comment>
<reference evidence="11 12" key="1">
    <citation type="journal article" date="2018" name="Gigascience">
        <title>Genomes of trombidid mites reveal novel predicted allergens and laterally-transferred genes associated with secondary metabolism.</title>
        <authorList>
            <person name="Dong X."/>
            <person name="Chaisiri K."/>
            <person name="Xia D."/>
            <person name="Armstrong S.D."/>
            <person name="Fang Y."/>
            <person name="Donnelly M.J."/>
            <person name="Kadowaki T."/>
            <person name="McGarry J.W."/>
            <person name="Darby A.C."/>
            <person name="Makepeace B.L."/>
        </authorList>
    </citation>
    <scope>NUCLEOTIDE SEQUENCE [LARGE SCALE GENOMIC DNA]</scope>
    <source>
        <strain evidence="11">UoL-WK</strain>
    </source>
</reference>
<dbReference type="InterPro" id="IPR005225">
    <property type="entry name" value="Small_GTP-bd"/>
</dbReference>
<dbReference type="FunFam" id="3.40.50.300:FF:000475">
    <property type="entry name" value="GTP-binding protein Rhes"/>
    <property type="match status" value="1"/>
</dbReference>
<keyword evidence="2" id="KW-1003">Cell membrane</keyword>
<keyword evidence="5" id="KW-0342">GTP-binding</keyword>
<evidence type="ECO:0000256" key="4">
    <source>
        <dbReference type="ARBA" id="ARBA00022741"/>
    </source>
</evidence>
<dbReference type="SMART" id="SM00174">
    <property type="entry name" value="RHO"/>
    <property type="match status" value="1"/>
</dbReference>
<dbReference type="OrthoDB" id="265044at2759"/>
<dbReference type="PRINTS" id="PR00449">
    <property type="entry name" value="RASTRNSFRMNG"/>
</dbReference>
<dbReference type="AlphaFoldDB" id="A0A3S3QEQ5"/>
<dbReference type="SMART" id="SM00175">
    <property type="entry name" value="RAB"/>
    <property type="match status" value="1"/>
</dbReference>
<proteinExistence type="inferred from homology"/>
<evidence type="ECO:0000256" key="9">
    <source>
        <dbReference type="ARBA" id="ARBA00038061"/>
    </source>
</evidence>
<dbReference type="NCBIfam" id="TIGR00231">
    <property type="entry name" value="small_GTP"/>
    <property type="match status" value="1"/>
</dbReference>
<accession>A0A3S3QEQ5</accession>
<dbReference type="PANTHER" id="PTHR46149">
    <property type="entry name" value="MIP08469P"/>
    <property type="match status" value="1"/>
</dbReference>
<comment type="subcellular location">
    <subcellularLocation>
        <location evidence="1">Cell membrane</location>
        <topology evidence="1">Lipid-anchor</topology>
    </subcellularLocation>
</comment>
<keyword evidence="4" id="KW-0547">Nucleotide-binding</keyword>
<keyword evidence="3" id="KW-0488">Methylation</keyword>
<dbReference type="GO" id="GO:0005525">
    <property type="term" value="F:GTP binding"/>
    <property type="evidence" value="ECO:0007669"/>
    <property type="project" value="UniProtKB-KW"/>
</dbReference>